<dbReference type="EMBL" id="VFQC01000001">
    <property type="protein sequence ID" value="TQN32863.1"/>
    <property type="molecule type" value="Genomic_DNA"/>
</dbReference>
<accession>A0A543NM13</accession>
<protein>
    <submittedName>
        <fullName evidence="1">Uncharacterized protein DUF664</fullName>
    </submittedName>
</protein>
<dbReference type="AlphaFoldDB" id="A0A543NM13"/>
<evidence type="ECO:0000313" key="1">
    <source>
        <dbReference type="EMBL" id="TQN32863.1"/>
    </source>
</evidence>
<name>A0A543NM13_9ACTN</name>
<proteinExistence type="predicted"/>
<dbReference type="SUPFAM" id="SSF109854">
    <property type="entry name" value="DinB/YfiT-like putative metalloenzymes"/>
    <property type="match status" value="1"/>
</dbReference>
<dbReference type="InterPro" id="IPR007061">
    <property type="entry name" value="MST-like"/>
</dbReference>
<evidence type="ECO:0000313" key="2">
    <source>
        <dbReference type="Proteomes" id="UP000317422"/>
    </source>
</evidence>
<organism evidence="1 2">
    <name type="scientific">Haloactinospora alba</name>
    <dbReference type="NCBI Taxonomy" id="405555"/>
    <lineage>
        <taxon>Bacteria</taxon>
        <taxon>Bacillati</taxon>
        <taxon>Actinomycetota</taxon>
        <taxon>Actinomycetes</taxon>
        <taxon>Streptosporangiales</taxon>
        <taxon>Nocardiopsidaceae</taxon>
        <taxon>Haloactinospora</taxon>
    </lineage>
</organism>
<comment type="caution">
    <text evidence="1">The sequence shown here is derived from an EMBL/GenBank/DDBJ whole genome shotgun (WGS) entry which is preliminary data.</text>
</comment>
<dbReference type="RefSeq" id="WP_141924311.1">
    <property type="nucleotide sequence ID" value="NZ_VFQC01000001.1"/>
</dbReference>
<dbReference type="OrthoDB" id="4548523at2"/>
<gene>
    <name evidence="1" type="ORF">FHX37_2849</name>
</gene>
<dbReference type="InterPro" id="IPR034660">
    <property type="entry name" value="DinB/YfiT-like"/>
</dbReference>
<sequence length="172" mass="19549">MTSYATYPEPAGGPVDTRDLLARYLDYYRDTVLRKLDGMSEEELRTSRLPSGWAPVELVEHLAFVERRWFRWGYLGEDVDPVWGEEHPETGRWHVPASATVADVRDRFVSECARSREVVAAAGLHEPARTGGRFTEEAPELVWILLHVLQEYARHMGQLDVVRELADGAVGE</sequence>
<dbReference type="Gene3D" id="1.20.120.450">
    <property type="entry name" value="dinb family like domain"/>
    <property type="match status" value="1"/>
</dbReference>
<dbReference type="Proteomes" id="UP000317422">
    <property type="component" value="Unassembled WGS sequence"/>
</dbReference>
<reference evidence="1 2" key="1">
    <citation type="submission" date="2019-06" db="EMBL/GenBank/DDBJ databases">
        <title>Sequencing the genomes of 1000 actinobacteria strains.</title>
        <authorList>
            <person name="Klenk H.-P."/>
        </authorList>
    </citation>
    <scope>NUCLEOTIDE SEQUENCE [LARGE SCALE GENOMIC DNA]</scope>
    <source>
        <strain evidence="1 2">DSM 45015</strain>
    </source>
</reference>
<keyword evidence="2" id="KW-1185">Reference proteome</keyword>
<dbReference type="Pfam" id="PF04978">
    <property type="entry name" value="MST"/>
    <property type="match status" value="1"/>
</dbReference>